<name>A0A088E6W2_9CREN</name>
<dbReference type="Pfam" id="PF13279">
    <property type="entry name" value="4HBT_2"/>
    <property type="match status" value="1"/>
</dbReference>
<evidence type="ECO:0000256" key="1">
    <source>
        <dbReference type="ARBA" id="ARBA00005953"/>
    </source>
</evidence>
<dbReference type="InterPro" id="IPR029069">
    <property type="entry name" value="HotDog_dom_sf"/>
</dbReference>
<accession>A0A088E6W2</accession>
<dbReference type="PANTHER" id="PTHR31793:SF27">
    <property type="entry name" value="NOVEL THIOESTERASE SUPERFAMILY DOMAIN AND SAPOSIN A-TYPE DOMAIN CONTAINING PROTEIN (0610012H03RIK)"/>
    <property type="match status" value="1"/>
</dbReference>
<dbReference type="Gene3D" id="3.10.129.10">
    <property type="entry name" value="Hotdog Thioesterase"/>
    <property type="match status" value="1"/>
</dbReference>
<evidence type="ECO:0000313" key="4">
    <source>
        <dbReference type="Proteomes" id="UP000029084"/>
    </source>
</evidence>
<evidence type="ECO:0000313" key="3">
    <source>
        <dbReference type="EMBL" id="AIM27487.1"/>
    </source>
</evidence>
<reference evidence="3 4" key="1">
    <citation type="journal article" date="2014" name="J. Bacteriol.">
        <title>Role of an Archaeal PitA Transporter in the Copper and Arsenic Resistance of Metallosphaera sedula, an Extreme Thermoacidophile.</title>
        <authorList>
            <person name="McCarthy S."/>
            <person name="Ai C."/>
            <person name="Wheaton G."/>
            <person name="Tevatia R."/>
            <person name="Eckrich V."/>
            <person name="Kelly R."/>
            <person name="Blum P."/>
        </authorList>
    </citation>
    <scope>NUCLEOTIDE SEQUENCE [LARGE SCALE GENOMIC DNA]</scope>
    <source>
        <strain evidence="3 4">CuR1</strain>
    </source>
</reference>
<dbReference type="Proteomes" id="UP000029084">
    <property type="component" value="Chromosome"/>
</dbReference>
<dbReference type="CDD" id="cd00586">
    <property type="entry name" value="4HBT"/>
    <property type="match status" value="1"/>
</dbReference>
<sequence>MKLSLLLPRILYLHNPNQHMIGKEAYYDTGFLLIMTHEFVFEDTVRIYDTDAQDIAHYASYYRFFTNTIEKYMKDKAGIPYPNVSDELWFVMVETHAVYRRPVRLGDELTVIISPQVVSKKVIRFDLKILVKGTVTTEGYVTQVAINPKVWKSVEIPEDILKRIVEV</sequence>
<gene>
    <name evidence="3" type="ORF">HA72_1345</name>
</gene>
<dbReference type="OMA" id="YASYYRF"/>
<dbReference type="AlphaFoldDB" id="A0A088E6W2"/>
<comment type="similarity">
    <text evidence="1">Belongs to the 4-hydroxybenzoyl-CoA thioesterase family.</text>
</comment>
<proteinExistence type="inferred from homology"/>
<organism evidence="3 4">
    <name type="scientific">Metallosphaera sedula</name>
    <dbReference type="NCBI Taxonomy" id="43687"/>
    <lineage>
        <taxon>Archaea</taxon>
        <taxon>Thermoproteota</taxon>
        <taxon>Thermoprotei</taxon>
        <taxon>Sulfolobales</taxon>
        <taxon>Sulfolobaceae</taxon>
        <taxon>Metallosphaera</taxon>
    </lineage>
</organism>
<dbReference type="SUPFAM" id="SSF54637">
    <property type="entry name" value="Thioesterase/thiol ester dehydrase-isomerase"/>
    <property type="match status" value="1"/>
</dbReference>
<dbReference type="InterPro" id="IPR050563">
    <property type="entry name" value="4-hydroxybenzoyl-CoA_TE"/>
</dbReference>
<dbReference type="GO" id="GO:0047617">
    <property type="term" value="F:fatty acyl-CoA hydrolase activity"/>
    <property type="evidence" value="ECO:0007669"/>
    <property type="project" value="TreeGrafter"/>
</dbReference>
<evidence type="ECO:0000256" key="2">
    <source>
        <dbReference type="ARBA" id="ARBA00022801"/>
    </source>
</evidence>
<keyword evidence="2" id="KW-0378">Hydrolase</keyword>
<dbReference type="EMBL" id="CP008822">
    <property type="protein sequence ID" value="AIM27487.1"/>
    <property type="molecule type" value="Genomic_DNA"/>
</dbReference>
<protein>
    <submittedName>
        <fullName evidence="3">Thioesterase-like protein</fullName>
    </submittedName>
</protein>
<dbReference type="PANTHER" id="PTHR31793">
    <property type="entry name" value="4-HYDROXYBENZOYL-COA THIOESTERASE FAMILY MEMBER"/>
    <property type="match status" value="1"/>
</dbReference>